<dbReference type="GO" id="GO:0009082">
    <property type="term" value="P:branched-chain amino acid biosynthetic process"/>
    <property type="evidence" value="ECO:0000318"/>
    <property type="project" value="GO_Central"/>
</dbReference>
<accession>D8SAB2</accession>
<dbReference type="KEGG" id="smo:SELMODRAFT_420025"/>
<name>D8SAB2_SELML</name>
<dbReference type="EMBL" id="GL377609">
    <property type="protein sequence ID" value="EFJ18570.1"/>
    <property type="molecule type" value="Genomic_DNA"/>
</dbReference>
<feature type="domain" description="Dihydroxy-acid/6-phosphogluconate dehydratase N-terminal" evidence="4">
    <location>
        <begin position="85"/>
        <end position="402"/>
    </location>
</feature>
<proteinExistence type="inferred from homology"/>
<dbReference type="SUPFAM" id="SSF52016">
    <property type="entry name" value="LeuD/IlvD-like"/>
    <property type="match status" value="1"/>
</dbReference>
<feature type="domain" description="Dihydroxy-acid/6-phosphogluconate dehydratase C-terminal" evidence="5">
    <location>
        <begin position="474"/>
        <end position="529"/>
    </location>
</feature>
<dbReference type="GO" id="GO:0004160">
    <property type="term" value="F:dihydroxy-acid dehydratase activity"/>
    <property type="evidence" value="ECO:0000318"/>
    <property type="project" value="GO_Central"/>
</dbReference>
<gene>
    <name evidence="6" type="ORF">SELMODRAFT_420025</name>
</gene>
<organism evidence="7">
    <name type="scientific">Selaginella moellendorffii</name>
    <name type="common">Spikemoss</name>
    <dbReference type="NCBI Taxonomy" id="88036"/>
    <lineage>
        <taxon>Eukaryota</taxon>
        <taxon>Viridiplantae</taxon>
        <taxon>Streptophyta</taxon>
        <taxon>Embryophyta</taxon>
        <taxon>Tracheophyta</taxon>
        <taxon>Lycopodiopsida</taxon>
        <taxon>Selaginellales</taxon>
        <taxon>Selaginellaceae</taxon>
        <taxon>Selaginella</taxon>
    </lineage>
</organism>
<dbReference type="FunCoup" id="D8SAB2">
    <property type="interactions" value="1330"/>
</dbReference>
<dbReference type="Gramene" id="EFJ18570">
    <property type="protein sequence ID" value="EFJ18570"/>
    <property type="gene ID" value="SELMODRAFT_420025"/>
</dbReference>
<dbReference type="Pfam" id="PF00920">
    <property type="entry name" value="ILVD_EDD_N"/>
    <property type="match status" value="1"/>
</dbReference>
<keyword evidence="7" id="KW-1185">Reference proteome</keyword>
<evidence type="ECO:0000256" key="3">
    <source>
        <dbReference type="SAM" id="MobiDB-lite"/>
    </source>
</evidence>
<dbReference type="InterPro" id="IPR000581">
    <property type="entry name" value="ILV_EDD_N"/>
</dbReference>
<comment type="similarity">
    <text evidence="1">Belongs to the IlvD/Edd family.</text>
</comment>
<dbReference type="Pfam" id="PF24877">
    <property type="entry name" value="ILV_EDD_C"/>
    <property type="match status" value="1"/>
</dbReference>
<protein>
    <recommendedName>
        <fullName evidence="8">Dihydroxy-acid dehydratase</fullName>
    </recommendedName>
</protein>
<evidence type="ECO:0000256" key="1">
    <source>
        <dbReference type="ARBA" id="ARBA00006486"/>
    </source>
</evidence>
<dbReference type="Proteomes" id="UP000001514">
    <property type="component" value="Unassembled WGS sequence"/>
</dbReference>
<dbReference type="InterPro" id="IPR056740">
    <property type="entry name" value="ILV_EDD_C"/>
</dbReference>
<dbReference type="Gene3D" id="3.50.30.80">
    <property type="entry name" value="IlvD/EDD C-terminal domain-like"/>
    <property type="match status" value="1"/>
</dbReference>
<evidence type="ECO:0008006" key="8">
    <source>
        <dbReference type="Google" id="ProtNLM"/>
    </source>
</evidence>
<dbReference type="HOGENOM" id="CLU_014271_4_1_1"/>
<dbReference type="PROSITE" id="PS00887">
    <property type="entry name" value="ILVD_EDD_2"/>
    <property type="match status" value="1"/>
</dbReference>
<dbReference type="OMA" id="FPSHNVH"/>
<evidence type="ECO:0000256" key="2">
    <source>
        <dbReference type="ARBA" id="ARBA00023239"/>
    </source>
</evidence>
<reference evidence="6 7" key="1">
    <citation type="journal article" date="2011" name="Science">
        <title>The Selaginella genome identifies genetic changes associated with the evolution of vascular plants.</title>
        <authorList>
            <person name="Banks J.A."/>
            <person name="Nishiyama T."/>
            <person name="Hasebe M."/>
            <person name="Bowman J.L."/>
            <person name="Gribskov M."/>
            <person name="dePamphilis C."/>
            <person name="Albert V.A."/>
            <person name="Aono N."/>
            <person name="Aoyama T."/>
            <person name="Ambrose B.A."/>
            <person name="Ashton N.W."/>
            <person name="Axtell M.J."/>
            <person name="Barker E."/>
            <person name="Barker M.S."/>
            <person name="Bennetzen J.L."/>
            <person name="Bonawitz N.D."/>
            <person name="Chapple C."/>
            <person name="Cheng C."/>
            <person name="Correa L.G."/>
            <person name="Dacre M."/>
            <person name="DeBarry J."/>
            <person name="Dreyer I."/>
            <person name="Elias M."/>
            <person name="Engstrom E.M."/>
            <person name="Estelle M."/>
            <person name="Feng L."/>
            <person name="Finet C."/>
            <person name="Floyd S.K."/>
            <person name="Frommer W.B."/>
            <person name="Fujita T."/>
            <person name="Gramzow L."/>
            <person name="Gutensohn M."/>
            <person name="Harholt J."/>
            <person name="Hattori M."/>
            <person name="Heyl A."/>
            <person name="Hirai T."/>
            <person name="Hiwatashi Y."/>
            <person name="Ishikawa M."/>
            <person name="Iwata M."/>
            <person name="Karol K.G."/>
            <person name="Koehler B."/>
            <person name="Kolukisaoglu U."/>
            <person name="Kubo M."/>
            <person name="Kurata T."/>
            <person name="Lalonde S."/>
            <person name="Li K."/>
            <person name="Li Y."/>
            <person name="Litt A."/>
            <person name="Lyons E."/>
            <person name="Manning G."/>
            <person name="Maruyama T."/>
            <person name="Michael T.P."/>
            <person name="Mikami K."/>
            <person name="Miyazaki S."/>
            <person name="Morinaga S."/>
            <person name="Murata T."/>
            <person name="Mueller-Roeber B."/>
            <person name="Nelson D.R."/>
            <person name="Obara M."/>
            <person name="Oguri Y."/>
            <person name="Olmstead R.G."/>
            <person name="Onodera N."/>
            <person name="Petersen B.L."/>
            <person name="Pils B."/>
            <person name="Prigge M."/>
            <person name="Rensing S.A."/>
            <person name="Riano-Pachon D.M."/>
            <person name="Roberts A.W."/>
            <person name="Sato Y."/>
            <person name="Scheller H.V."/>
            <person name="Schulz B."/>
            <person name="Schulz C."/>
            <person name="Shakirov E.V."/>
            <person name="Shibagaki N."/>
            <person name="Shinohara N."/>
            <person name="Shippen D.E."/>
            <person name="Soerensen I."/>
            <person name="Sotooka R."/>
            <person name="Sugimoto N."/>
            <person name="Sugita M."/>
            <person name="Sumikawa N."/>
            <person name="Tanurdzic M."/>
            <person name="Theissen G."/>
            <person name="Ulvskov P."/>
            <person name="Wakazuki S."/>
            <person name="Weng J.K."/>
            <person name="Willats W.W."/>
            <person name="Wipf D."/>
            <person name="Wolf P.G."/>
            <person name="Yang L."/>
            <person name="Zimmer A.D."/>
            <person name="Zhu Q."/>
            <person name="Mitros T."/>
            <person name="Hellsten U."/>
            <person name="Loque D."/>
            <person name="Otillar R."/>
            <person name="Salamov A."/>
            <person name="Schmutz J."/>
            <person name="Shapiro H."/>
            <person name="Lindquist E."/>
            <person name="Lucas S."/>
            <person name="Rokhsar D."/>
            <person name="Grigoriev I.V."/>
        </authorList>
    </citation>
    <scope>NUCLEOTIDE SEQUENCE [LARGE SCALE GENOMIC DNA]</scope>
</reference>
<dbReference type="PANTHER" id="PTHR21000:SF5">
    <property type="entry name" value="DIHYDROXY-ACID DEHYDRATASE, MITOCHONDRIAL"/>
    <property type="match status" value="1"/>
</dbReference>
<evidence type="ECO:0000313" key="7">
    <source>
        <dbReference type="Proteomes" id="UP000001514"/>
    </source>
</evidence>
<keyword evidence="2" id="KW-0456">Lyase</keyword>
<dbReference type="eggNOG" id="KOG2448">
    <property type="taxonomic scope" value="Eukaryota"/>
</dbReference>
<dbReference type="InterPro" id="IPR050165">
    <property type="entry name" value="DHAD_IlvD/Edd"/>
</dbReference>
<dbReference type="STRING" id="88036.D8SAB2"/>
<dbReference type="InterPro" id="IPR020558">
    <property type="entry name" value="DiOHA_6PGluconate_deHydtase_CS"/>
</dbReference>
<dbReference type="AlphaFoldDB" id="D8SAB2"/>
<evidence type="ECO:0000313" key="6">
    <source>
        <dbReference type="EMBL" id="EFJ18570.1"/>
    </source>
</evidence>
<dbReference type="PANTHER" id="PTHR21000">
    <property type="entry name" value="DIHYDROXY-ACID DEHYDRATASE DAD"/>
    <property type="match status" value="1"/>
</dbReference>
<feature type="region of interest" description="Disordered" evidence="3">
    <location>
        <begin position="1"/>
        <end position="46"/>
    </location>
</feature>
<evidence type="ECO:0000259" key="5">
    <source>
        <dbReference type="Pfam" id="PF24877"/>
    </source>
</evidence>
<feature type="compositionally biased region" description="Low complexity" evidence="3">
    <location>
        <begin position="20"/>
        <end position="33"/>
    </location>
</feature>
<evidence type="ECO:0000259" key="4">
    <source>
        <dbReference type="Pfam" id="PF00920"/>
    </source>
</evidence>
<dbReference type="PROSITE" id="PS00886">
    <property type="entry name" value="ILVD_EDD_1"/>
    <property type="match status" value="1"/>
</dbReference>
<dbReference type="InParanoid" id="D8SAB2"/>
<dbReference type="InterPro" id="IPR037237">
    <property type="entry name" value="IlvD/EDD_N"/>
</dbReference>
<sequence>MAQLLGSALGPARPIPRKNAAPSSIARASVSSSPTEIAAPSRQQGAGEHAIVLNRYSSRVTQPKSQGASQAVLYGVGLRDEDMAKAQVGISSVWYEGNTCNMHLLKLSEAVKEGVREAGMVGFRFNTVGVSDAISMGTEGMCYSLQSRDLIADSIETVMGGQWYDANVSIPGCDKNMPGTLIAMGRLNRPSIMVYGGTIKPGIVNGHTYDIVSAFQSYGEYVGGHISDEQRLKVLQHSCPGAGACGGMYTANTMASAIEALGMSLPYSSSIPAEDPLKLQECRLVGKHLLELLKMDLKPKDIITKESLHNAMVVVMALGGSTNAVLHLIAIARSVNVPLTLDDFQKVSDKVPFIADLKPSGKYVMEDLHKIGGTPGVLKYLLEEGYLNGDCITVTGKTLSENISICPPLSEGQDVIHPLDRPIKSTGHIQTLLPRAPLQKSLGKRVFTFQVLLGFSKAKKLCFQRCLRILKASRGEGPKGGPGMPEMLTPTSAIMGAGLGKEVALLTDGRFSGGSHGFVVGHICPEAQQFSAKVEHFFPTSDHVGQWEEACKLVAFLEQLKNDNYVTVDKSVGTHDPEYTFDCKWGKFKIYMNKRYWKIVELEPDGGTLHSRPPWESSNEIVVPGISDVTVLAVSDGSSSESNVSLWRLALIVSGGDGENNDNGEDDKNGKDSGDDEAAMAIIAKHFKNVLES</sequence>
<dbReference type="InterPro" id="IPR042096">
    <property type="entry name" value="Dihydro-acid_dehy_C"/>
</dbReference>
<dbReference type="SUPFAM" id="SSF143975">
    <property type="entry name" value="IlvD/EDD N-terminal domain-like"/>
    <property type="match status" value="1"/>
</dbReference>